<sequence length="488" mass="55899">MQVSIWELAILIIYVVALFFIFAFSLTQLHLTSVYKKFKKRSKLKAPEVSNWPRVTVQLPVFNELYVIERLIESVGKLNYPKERLEIQVLDDSTDESAEIAAKKIKELQQKGIDIKHIFRPDRSGFKAGALDYGLKSAKGEFIAIFDADFIPAPDFLKKTIPYFMYSEIGVVQTRWGHINKNYSILTKLQAFGLDAHFSIEQVGRMASGSFINFNGTGGIWRKNCIIDAGGWNDDTLTEDLDLSYRAQISGWKFHYLEDLVSPAELPIIMPAVKSQQFRWNKGAAETARKNLSKLWQTELPLLNKIHGTFHLLNSSVFLFLLVAAIISVPLLYIKDSSPGLNWLFDLGTVFLIGFLGLSYYFWEANKHIGNSGKTSFWRFLKTYFLFLTMSMGLSLHNAIAVFEGWIGKRSPFIRTPKFNVSDKKSWRKNRYLNLAFSPMILLEAFFALYFIFGIAYGIYIEDYGMILFHFMLATGFSMVFYHSAKAT</sequence>
<dbReference type="Proteomes" id="UP001209885">
    <property type="component" value="Unassembled WGS sequence"/>
</dbReference>
<protein>
    <submittedName>
        <fullName evidence="7">Glycosyltransferase family 2 protein</fullName>
    </submittedName>
</protein>
<reference evidence="7 8" key="1">
    <citation type="submission" date="2022-11" db="EMBL/GenBank/DDBJ databases">
        <title>The characterization of three novel Bacteroidetes species and genomic analysis of their roles in tidal elemental geochemical cycles.</title>
        <authorList>
            <person name="Ma K."/>
        </authorList>
    </citation>
    <scope>NUCLEOTIDE SEQUENCE [LARGE SCALE GENOMIC DNA]</scope>
    <source>
        <strain evidence="7 8">M17</strain>
    </source>
</reference>
<dbReference type="PANTHER" id="PTHR32044:SF80">
    <property type="entry name" value="XYLOGLUCAN GLYCOSYLTRANSFERASE 2-RELATED"/>
    <property type="match status" value="1"/>
</dbReference>
<dbReference type="RefSeq" id="WP_266057662.1">
    <property type="nucleotide sequence ID" value="NZ_JAPFQN010000007.1"/>
</dbReference>
<comment type="subcellular location">
    <subcellularLocation>
        <location evidence="1">Endomembrane system</location>
    </subcellularLocation>
</comment>
<keyword evidence="2" id="KW-0808">Transferase</keyword>
<proteinExistence type="predicted"/>
<evidence type="ECO:0000313" key="8">
    <source>
        <dbReference type="Proteomes" id="UP001209885"/>
    </source>
</evidence>
<organism evidence="7 8">
    <name type="scientific">Mangrovivirga halotolerans</name>
    <dbReference type="NCBI Taxonomy" id="2993936"/>
    <lineage>
        <taxon>Bacteria</taxon>
        <taxon>Pseudomonadati</taxon>
        <taxon>Bacteroidota</taxon>
        <taxon>Cytophagia</taxon>
        <taxon>Cytophagales</taxon>
        <taxon>Mangrovivirgaceae</taxon>
        <taxon>Mangrovivirga</taxon>
    </lineage>
</organism>
<feature type="transmembrane region" description="Helical" evidence="6">
    <location>
        <begin position="436"/>
        <end position="460"/>
    </location>
</feature>
<feature type="transmembrane region" description="Helical" evidence="6">
    <location>
        <begin position="340"/>
        <end position="363"/>
    </location>
</feature>
<evidence type="ECO:0000256" key="3">
    <source>
        <dbReference type="ARBA" id="ARBA00022692"/>
    </source>
</evidence>
<dbReference type="CDD" id="cd06437">
    <property type="entry name" value="CESA_CaSu_A2"/>
    <property type="match status" value="1"/>
</dbReference>
<evidence type="ECO:0000313" key="7">
    <source>
        <dbReference type="EMBL" id="MCX2745116.1"/>
    </source>
</evidence>
<evidence type="ECO:0000256" key="2">
    <source>
        <dbReference type="ARBA" id="ARBA00022679"/>
    </source>
</evidence>
<keyword evidence="4 6" id="KW-1133">Transmembrane helix</keyword>
<evidence type="ECO:0000256" key="1">
    <source>
        <dbReference type="ARBA" id="ARBA00004308"/>
    </source>
</evidence>
<evidence type="ECO:0000256" key="4">
    <source>
        <dbReference type="ARBA" id="ARBA00022989"/>
    </source>
</evidence>
<feature type="transmembrane region" description="Helical" evidence="6">
    <location>
        <begin position="467"/>
        <end position="485"/>
    </location>
</feature>
<evidence type="ECO:0000256" key="5">
    <source>
        <dbReference type="ARBA" id="ARBA00023136"/>
    </source>
</evidence>
<feature type="transmembrane region" description="Helical" evidence="6">
    <location>
        <begin position="312"/>
        <end position="334"/>
    </location>
</feature>
<comment type="caution">
    <text evidence="7">The sequence shown here is derived from an EMBL/GenBank/DDBJ whole genome shotgun (WGS) entry which is preliminary data.</text>
</comment>
<name>A0ABT3RUD0_9BACT</name>
<accession>A0ABT3RUD0</accession>
<feature type="transmembrane region" description="Helical" evidence="6">
    <location>
        <begin position="12"/>
        <end position="35"/>
    </location>
</feature>
<dbReference type="EMBL" id="JAPFQN010000007">
    <property type="protein sequence ID" value="MCX2745116.1"/>
    <property type="molecule type" value="Genomic_DNA"/>
</dbReference>
<keyword evidence="8" id="KW-1185">Reference proteome</keyword>
<gene>
    <name evidence="7" type="ORF">OO013_14645</name>
</gene>
<dbReference type="SUPFAM" id="SSF53448">
    <property type="entry name" value="Nucleotide-diphospho-sugar transferases"/>
    <property type="match status" value="1"/>
</dbReference>
<feature type="transmembrane region" description="Helical" evidence="6">
    <location>
        <begin position="384"/>
        <end position="403"/>
    </location>
</feature>
<dbReference type="Pfam" id="PF13641">
    <property type="entry name" value="Glyco_tranf_2_3"/>
    <property type="match status" value="1"/>
</dbReference>
<dbReference type="InterPro" id="IPR029044">
    <property type="entry name" value="Nucleotide-diphossugar_trans"/>
</dbReference>
<evidence type="ECO:0000256" key="6">
    <source>
        <dbReference type="SAM" id="Phobius"/>
    </source>
</evidence>
<dbReference type="PANTHER" id="PTHR32044">
    <property type="entry name" value="GLUCOMANNAN 4-BETA-MANNOSYLTRANSFERASE 9"/>
    <property type="match status" value="1"/>
</dbReference>
<keyword evidence="3 6" id="KW-0812">Transmembrane</keyword>
<keyword evidence="5 6" id="KW-0472">Membrane</keyword>
<dbReference type="Gene3D" id="3.90.550.10">
    <property type="entry name" value="Spore Coat Polysaccharide Biosynthesis Protein SpsA, Chain A"/>
    <property type="match status" value="1"/>
</dbReference>